<sequence>MTGQTAKRVLIVEDEVLIAMNLEDMLNDLGHEVVGQATRIELAMDLARESDIDFAVLDINLAGKKSFPVADILSERGIPFAFATGNGPEGLMDGYRDFPALQKPYAQADLERTIAQVLRGST</sequence>
<dbReference type="PANTHER" id="PTHR44591:SF24">
    <property type="entry name" value="PROTEIN-GLUTAMATE METHYLESTERASE_PROTEIN-GLUTAMINE GLUTAMINASE 1"/>
    <property type="match status" value="1"/>
</dbReference>
<feature type="domain" description="Response regulatory" evidence="3">
    <location>
        <begin position="8"/>
        <end position="118"/>
    </location>
</feature>
<dbReference type="SMART" id="SM00448">
    <property type="entry name" value="REC"/>
    <property type="match status" value="1"/>
</dbReference>
<keyword evidence="1 2" id="KW-0597">Phosphoprotein</keyword>
<dbReference type="GO" id="GO:0000160">
    <property type="term" value="P:phosphorelay signal transduction system"/>
    <property type="evidence" value="ECO:0007669"/>
    <property type="project" value="InterPro"/>
</dbReference>
<dbReference type="STRING" id="74348.SAMN04488523_1427"/>
<dbReference type="OrthoDB" id="582170at2"/>
<protein>
    <submittedName>
        <fullName evidence="4">Response regulator receiver domain-containing protein</fullName>
    </submittedName>
</protein>
<dbReference type="SUPFAM" id="SSF52172">
    <property type="entry name" value="CheY-like"/>
    <property type="match status" value="1"/>
</dbReference>
<gene>
    <name evidence="4" type="ORF">SAMN04488523_1427</name>
</gene>
<dbReference type="InterPro" id="IPR050595">
    <property type="entry name" value="Bact_response_regulator"/>
</dbReference>
<accession>A0A1I2HCJ3</accession>
<evidence type="ECO:0000256" key="1">
    <source>
        <dbReference type="ARBA" id="ARBA00022553"/>
    </source>
</evidence>
<keyword evidence="5" id="KW-1185">Reference proteome</keyword>
<reference evidence="4 5" key="1">
    <citation type="submission" date="2016-10" db="EMBL/GenBank/DDBJ databases">
        <authorList>
            <person name="de Groot N.N."/>
        </authorList>
    </citation>
    <scope>NUCLEOTIDE SEQUENCE [LARGE SCALE GENOMIC DNA]</scope>
    <source>
        <strain evidence="4 5">DSM 11443</strain>
    </source>
</reference>
<dbReference type="AlphaFoldDB" id="A0A1I2HCJ3"/>
<dbReference type="InterPro" id="IPR011006">
    <property type="entry name" value="CheY-like_superfamily"/>
</dbReference>
<dbReference type="Proteomes" id="UP000198977">
    <property type="component" value="Unassembled WGS sequence"/>
</dbReference>
<dbReference type="Gene3D" id="3.40.50.2300">
    <property type="match status" value="1"/>
</dbReference>
<evidence type="ECO:0000259" key="3">
    <source>
        <dbReference type="PROSITE" id="PS50110"/>
    </source>
</evidence>
<dbReference type="InterPro" id="IPR001789">
    <property type="entry name" value="Sig_transdc_resp-reg_receiver"/>
</dbReference>
<dbReference type="PROSITE" id="PS50110">
    <property type="entry name" value="RESPONSE_REGULATORY"/>
    <property type="match status" value="1"/>
</dbReference>
<proteinExistence type="predicted"/>
<dbReference type="Pfam" id="PF00072">
    <property type="entry name" value="Response_reg"/>
    <property type="match status" value="1"/>
</dbReference>
<organism evidence="4 5">
    <name type="scientific">Sulfitobacter brevis</name>
    <dbReference type="NCBI Taxonomy" id="74348"/>
    <lineage>
        <taxon>Bacteria</taxon>
        <taxon>Pseudomonadati</taxon>
        <taxon>Pseudomonadota</taxon>
        <taxon>Alphaproteobacteria</taxon>
        <taxon>Rhodobacterales</taxon>
        <taxon>Roseobacteraceae</taxon>
        <taxon>Sulfitobacter</taxon>
    </lineage>
</organism>
<evidence type="ECO:0000313" key="5">
    <source>
        <dbReference type="Proteomes" id="UP000198977"/>
    </source>
</evidence>
<evidence type="ECO:0000256" key="2">
    <source>
        <dbReference type="PROSITE-ProRule" id="PRU00169"/>
    </source>
</evidence>
<dbReference type="RefSeq" id="WP_093925607.1">
    <property type="nucleotide sequence ID" value="NZ_FOMW01000042.1"/>
</dbReference>
<name>A0A1I2HCJ3_9RHOB</name>
<dbReference type="EMBL" id="FOMW01000042">
    <property type="protein sequence ID" value="SFF26281.1"/>
    <property type="molecule type" value="Genomic_DNA"/>
</dbReference>
<evidence type="ECO:0000313" key="4">
    <source>
        <dbReference type="EMBL" id="SFF26281.1"/>
    </source>
</evidence>
<feature type="modified residue" description="4-aspartylphosphate" evidence="2">
    <location>
        <position position="58"/>
    </location>
</feature>
<dbReference type="PANTHER" id="PTHR44591">
    <property type="entry name" value="STRESS RESPONSE REGULATOR PROTEIN 1"/>
    <property type="match status" value="1"/>
</dbReference>